<organism evidence="1">
    <name type="scientific">Anguilla anguilla</name>
    <name type="common">European freshwater eel</name>
    <name type="synonym">Muraena anguilla</name>
    <dbReference type="NCBI Taxonomy" id="7936"/>
    <lineage>
        <taxon>Eukaryota</taxon>
        <taxon>Metazoa</taxon>
        <taxon>Chordata</taxon>
        <taxon>Craniata</taxon>
        <taxon>Vertebrata</taxon>
        <taxon>Euteleostomi</taxon>
        <taxon>Actinopterygii</taxon>
        <taxon>Neopterygii</taxon>
        <taxon>Teleostei</taxon>
        <taxon>Anguilliformes</taxon>
        <taxon>Anguillidae</taxon>
        <taxon>Anguilla</taxon>
    </lineage>
</organism>
<reference evidence="1" key="2">
    <citation type="journal article" date="2015" name="Fish Shellfish Immunol.">
        <title>Early steps in the European eel (Anguilla anguilla)-Vibrio vulnificus interaction in the gills: Role of the RtxA13 toxin.</title>
        <authorList>
            <person name="Callol A."/>
            <person name="Pajuelo D."/>
            <person name="Ebbesson L."/>
            <person name="Teles M."/>
            <person name="MacKenzie S."/>
            <person name="Amaro C."/>
        </authorList>
    </citation>
    <scope>NUCLEOTIDE SEQUENCE</scope>
</reference>
<sequence>MFPISDFCTATSFWLTSCSCLTNYLQPIFSNLVRPGMGCFSIGVLPVLPHLSNLNIIRPSHRLPHLCKEFNNKLTSGHKVFKACALVDI</sequence>
<dbReference type="AlphaFoldDB" id="A0A0E9Q660"/>
<protein>
    <submittedName>
        <fullName evidence="1">Uncharacterized protein</fullName>
    </submittedName>
</protein>
<proteinExistence type="predicted"/>
<reference evidence="1" key="1">
    <citation type="submission" date="2014-11" db="EMBL/GenBank/DDBJ databases">
        <authorList>
            <person name="Amaro Gonzalez C."/>
        </authorList>
    </citation>
    <scope>NUCLEOTIDE SEQUENCE</scope>
</reference>
<accession>A0A0E9Q660</accession>
<evidence type="ECO:0000313" key="1">
    <source>
        <dbReference type="EMBL" id="JAH12361.1"/>
    </source>
</evidence>
<name>A0A0E9Q660_ANGAN</name>
<dbReference type="EMBL" id="GBXM01096216">
    <property type="protein sequence ID" value="JAH12361.1"/>
    <property type="molecule type" value="Transcribed_RNA"/>
</dbReference>